<reference evidence="1" key="1">
    <citation type="journal article" date="2018" name="Genome Biol. Evol.">
        <title>Mitochondrial and Plastid Genomes from Coralline Red Algae Provide Insights into the Incongruent Evolutionary Histories of Organelles.</title>
        <authorList>
            <person name="Lee J."/>
            <person name="Song H.J."/>
            <person name="In Park S."/>
            <person name="Lee Y.M."/>
            <person name="Jeong S.Y."/>
            <person name="Oh Cho T."/>
            <person name="Kim J.H."/>
            <person name="Choi H.G."/>
            <person name="Choi C.G."/>
            <person name="Nelson W.A."/>
            <person name="Fredericq S."/>
            <person name="Bhattacharya D."/>
            <person name="Su Yoon H."/>
        </authorList>
    </citation>
    <scope>NUCLEOTIDE SEQUENCE</scope>
</reference>
<sequence>MIRTKLINEKINTLLMCLDSLDLYILDHLQVSTIRKSYKRQQAPEIYQKYYTDNQSNYSIQEILNWLYIINNMVLEEHLKEKIQTVLNEYSSCSSNHIKNFSITTKQYLNRFMYKYQIFYRYNLTKKINTTSNQRNNFYNIAIINLYILNKILSTNGPYILYKYLYLNKYDIKSKVG</sequence>
<keyword evidence="1" id="KW-0934">Plastid</keyword>
<evidence type="ECO:0000313" key="1">
    <source>
        <dbReference type="EMBL" id="AYR05779.1"/>
    </source>
</evidence>
<geneLocation type="plastid" evidence="1"/>
<proteinExistence type="predicted"/>
<dbReference type="EMBL" id="MH281627">
    <property type="protein sequence ID" value="AYR05779.1"/>
    <property type="molecule type" value="Genomic_DNA"/>
</dbReference>
<organism evidence="1">
    <name type="scientific">Lithothamnion sp</name>
    <dbReference type="NCBI Taxonomy" id="1940749"/>
    <lineage>
        <taxon>Eukaryota</taxon>
        <taxon>Rhodophyta</taxon>
        <taxon>Florideophyceae</taxon>
        <taxon>Corallinophycidae</taxon>
        <taxon>Hapalidiales</taxon>
        <taxon>Hapalidiaceae</taxon>
        <taxon>Melobesioideae</taxon>
        <taxon>Lithothamnion</taxon>
    </lineage>
</organism>
<gene>
    <name evidence="1" type="primary">orf172</name>
</gene>
<name>A0A3G3MG22_9FLOR</name>
<dbReference type="AlphaFoldDB" id="A0A3G3MG22"/>
<accession>A0A3G3MG22</accession>
<protein>
    <submittedName>
        <fullName evidence="1">Uncharacterized protein</fullName>
    </submittedName>
</protein>